<keyword evidence="1" id="KW-0472">Membrane</keyword>
<dbReference type="PANTHER" id="PTHR37305">
    <property type="entry name" value="INTEGRAL MEMBRANE PROTEIN-RELATED"/>
    <property type="match status" value="1"/>
</dbReference>
<evidence type="ECO:0000313" key="2">
    <source>
        <dbReference type="EMBL" id="MBC8559838.1"/>
    </source>
</evidence>
<dbReference type="RefSeq" id="WP_249294820.1">
    <property type="nucleotide sequence ID" value="NZ_JACRSV010000002.1"/>
</dbReference>
<dbReference type="Pfam" id="PF12679">
    <property type="entry name" value="ABC2_membrane_2"/>
    <property type="match status" value="1"/>
</dbReference>
<evidence type="ECO:0000313" key="3">
    <source>
        <dbReference type="Proteomes" id="UP000610760"/>
    </source>
</evidence>
<keyword evidence="1" id="KW-1133">Transmembrane helix</keyword>
<evidence type="ECO:0000256" key="1">
    <source>
        <dbReference type="SAM" id="Phobius"/>
    </source>
</evidence>
<sequence>MSLFVFELRKLLNKKTVILLLALFALYSVIGFSTSLFLIGSNDAYKDYETLSADYEGAIDVEKAEKSKAAYDEITARYGTDSRMIARSIKDSPETILAVKYKEFCERVVEYQNGTPPESNEEPYGINALQSKISELEEHGRQNTFEYKKLRYSLQKLTALGKPEFANILLWENLFTNWGEHMMQFLLLIPIAFLIAPVFAIERSSGMDNLILSSRYGRRKIVTAKLLSVLITSTVIVMMYLIATFVFGFLPHASLHGWNATIQSIPEYARSMFGFKVWQFAIVSALWLIFTGAVYSLIISFISSRMKSQMSAVGISLAILFINVGLAAMGDSVIQRIQPIIDFGLANVTLIKEVFGGYKVFNVFGMIVSYPIMAVFVLGIFTVLAVFGIYLGQKRRTVV</sequence>
<feature type="transmembrane region" description="Helical" evidence="1">
    <location>
        <begin position="182"/>
        <end position="201"/>
    </location>
</feature>
<keyword evidence="1" id="KW-0812">Transmembrane</keyword>
<feature type="transmembrane region" description="Helical" evidence="1">
    <location>
        <begin position="277"/>
        <end position="298"/>
    </location>
</feature>
<feature type="transmembrane region" description="Helical" evidence="1">
    <location>
        <begin position="367"/>
        <end position="391"/>
    </location>
</feature>
<dbReference type="EMBL" id="JACRSV010000002">
    <property type="protein sequence ID" value="MBC8559838.1"/>
    <property type="molecule type" value="Genomic_DNA"/>
</dbReference>
<protein>
    <submittedName>
        <fullName evidence="2">ABC transporter permease subunit</fullName>
    </submittedName>
</protein>
<dbReference type="GO" id="GO:0140359">
    <property type="term" value="F:ABC-type transporter activity"/>
    <property type="evidence" value="ECO:0007669"/>
    <property type="project" value="InterPro"/>
</dbReference>
<proteinExistence type="predicted"/>
<organism evidence="2 3">
    <name type="scientific">Fumia xinanensis</name>
    <dbReference type="NCBI Taxonomy" id="2763659"/>
    <lineage>
        <taxon>Bacteria</taxon>
        <taxon>Bacillati</taxon>
        <taxon>Bacillota</taxon>
        <taxon>Clostridia</taxon>
        <taxon>Eubacteriales</taxon>
        <taxon>Oscillospiraceae</taxon>
        <taxon>Fumia</taxon>
    </lineage>
</organism>
<dbReference type="GO" id="GO:0005886">
    <property type="term" value="C:plasma membrane"/>
    <property type="evidence" value="ECO:0007669"/>
    <property type="project" value="UniProtKB-SubCell"/>
</dbReference>
<gene>
    <name evidence="2" type="ORF">H8710_07110</name>
</gene>
<dbReference type="Proteomes" id="UP000610760">
    <property type="component" value="Unassembled WGS sequence"/>
</dbReference>
<feature type="transmembrane region" description="Helical" evidence="1">
    <location>
        <begin position="17"/>
        <end position="39"/>
    </location>
</feature>
<dbReference type="AlphaFoldDB" id="A0A926E504"/>
<comment type="caution">
    <text evidence="2">The sequence shown here is derived from an EMBL/GenBank/DDBJ whole genome shotgun (WGS) entry which is preliminary data.</text>
</comment>
<feature type="transmembrane region" description="Helical" evidence="1">
    <location>
        <begin position="310"/>
        <end position="329"/>
    </location>
</feature>
<reference evidence="2" key="1">
    <citation type="submission" date="2020-08" db="EMBL/GenBank/DDBJ databases">
        <title>Genome public.</title>
        <authorList>
            <person name="Liu C."/>
            <person name="Sun Q."/>
        </authorList>
    </citation>
    <scope>NUCLEOTIDE SEQUENCE</scope>
    <source>
        <strain evidence="2">NSJ-33</strain>
    </source>
</reference>
<keyword evidence="3" id="KW-1185">Reference proteome</keyword>
<dbReference type="PANTHER" id="PTHR37305:SF1">
    <property type="entry name" value="MEMBRANE PROTEIN"/>
    <property type="match status" value="1"/>
</dbReference>
<feature type="transmembrane region" description="Helical" evidence="1">
    <location>
        <begin position="222"/>
        <end position="250"/>
    </location>
</feature>
<accession>A0A926E504</accession>
<name>A0A926E504_9FIRM</name>